<dbReference type="AlphaFoldDB" id="A0A1V4HG16"/>
<feature type="transmembrane region" description="Helical" evidence="1">
    <location>
        <begin position="6"/>
        <end position="23"/>
    </location>
</feature>
<dbReference type="STRING" id="1469647.BC351_31855"/>
<sequence length="133" mass="15206">MWVGLLWILGCYGISIAVLHLLFGNRKGKNKKQTKILLVTKNNQNQIEWYIRSLFFFTRLKGNEVTATIFDEGSSDDTRKIIERLSHTHLLDLHSGADSGTVDNYLLQHESEALIVVHLSNREDLVKIPFGLQ</sequence>
<keyword evidence="3" id="KW-1185">Reference proteome</keyword>
<name>A0A1V4HG16_9BACL</name>
<organism evidence="2 3">
    <name type="scientific">Paenibacillus ferrarius</name>
    <dbReference type="NCBI Taxonomy" id="1469647"/>
    <lineage>
        <taxon>Bacteria</taxon>
        <taxon>Bacillati</taxon>
        <taxon>Bacillota</taxon>
        <taxon>Bacilli</taxon>
        <taxon>Bacillales</taxon>
        <taxon>Paenibacillaceae</taxon>
        <taxon>Paenibacillus</taxon>
    </lineage>
</organism>
<reference evidence="3" key="1">
    <citation type="submission" date="2016-07" db="EMBL/GenBank/DDBJ databases">
        <authorList>
            <person name="Florea S."/>
            <person name="Webb J.S."/>
            <person name="Jaromczyk J."/>
            <person name="Schardl C.L."/>
        </authorList>
    </citation>
    <scope>NUCLEOTIDE SEQUENCE [LARGE SCALE GENOMIC DNA]</scope>
    <source>
        <strain evidence="3">CY1</strain>
    </source>
</reference>
<keyword evidence="1" id="KW-0812">Transmembrane</keyword>
<evidence type="ECO:0000256" key="1">
    <source>
        <dbReference type="SAM" id="Phobius"/>
    </source>
</evidence>
<evidence type="ECO:0000313" key="3">
    <source>
        <dbReference type="Proteomes" id="UP000190626"/>
    </source>
</evidence>
<dbReference type="EMBL" id="MBTG01000022">
    <property type="protein sequence ID" value="OPH54573.1"/>
    <property type="molecule type" value="Genomic_DNA"/>
</dbReference>
<protein>
    <submittedName>
        <fullName evidence="2">Uncharacterized protein</fullName>
    </submittedName>
</protein>
<keyword evidence="1" id="KW-1133">Transmembrane helix</keyword>
<dbReference type="OrthoDB" id="2990399at2"/>
<evidence type="ECO:0000313" key="2">
    <source>
        <dbReference type="EMBL" id="OPH54573.1"/>
    </source>
</evidence>
<accession>A0A1V4HG16</accession>
<comment type="caution">
    <text evidence="2">The sequence shown here is derived from an EMBL/GenBank/DDBJ whole genome shotgun (WGS) entry which is preliminary data.</text>
</comment>
<proteinExistence type="predicted"/>
<dbReference type="RefSeq" id="WP_079415156.1">
    <property type="nucleotide sequence ID" value="NZ_MBTG01000022.1"/>
</dbReference>
<dbReference type="Proteomes" id="UP000190626">
    <property type="component" value="Unassembled WGS sequence"/>
</dbReference>
<gene>
    <name evidence="2" type="ORF">BC351_31855</name>
</gene>
<keyword evidence="1" id="KW-0472">Membrane</keyword>